<proteinExistence type="predicted"/>
<feature type="compositionally biased region" description="Basic and acidic residues" evidence="1">
    <location>
        <begin position="24"/>
        <end position="38"/>
    </location>
</feature>
<keyword evidence="3" id="KW-1185">Reference proteome</keyword>
<feature type="compositionally biased region" description="Basic and acidic residues" evidence="1">
    <location>
        <begin position="1"/>
        <end position="13"/>
    </location>
</feature>
<comment type="caution">
    <text evidence="2">The sequence shown here is derived from an EMBL/GenBank/DDBJ whole genome shotgun (WGS) entry which is preliminary data.</text>
</comment>
<dbReference type="AlphaFoldDB" id="A0A9P7N1M5"/>
<sequence length="82" mass="8970">MTQDHAGDRDKNMVSKYNSLSEHGLGDGKCEKTQDDSSKVETRFAKLPTGLAKDDAETAAKANLWITFAGSWSFISKTSNKT</sequence>
<evidence type="ECO:0000313" key="2">
    <source>
        <dbReference type="EMBL" id="KAG5983076.1"/>
    </source>
</evidence>
<evidence type="ECO:0000256" key="1">
    <source>
        <dbReference type="SAM" id="MobiDB-lite"/>
    </source>
</evidence>
<reference evidence="2" key="1">
    <citation type="journal article" date="2020" name="bioRxiv">
        <title>Whole genome comparisons of ergot fungi reveals the divergence and evolution of species within the genus Claviceps are the result of varying mechanisms driving genome evolution and host range expansion.</title>
        <authorList>
            <person name="Wyka S.A."/>
            <person name="Mondo S.J."/>
            <person name="Liu M."/>
            <person name="Dettman J."/>
            <person name="Nalam V."/>
            <person name="Broders K.D."/>
        </authorList>
    </citation>
    <scope>NUCLEOTIDE SEQUENCE</scope>
    <source>
        <strain evidence="2">CCC 602</strain>
    </source>
</reference>
<organism evidence="2 3">
    <name type="scientific">Claviceps pusilla</name>
    <dbReference type="NCBI Taxonomy" id="123648"/>
    <lineage>
        <taxon>Eukaryota</taxon>
        <taxon>Fungi</taxon>
        <taxon>Dikarya</taxon>
        <taxon>Ascomycota</taxon>
        <taxon>Pezizomycotina</taxon>
        <taxon>Sordariomycetes</taxon>
        <taxon>Hypocreomycetidae</taxon>
        <taxon>Hypocreales</taxon>
        <taxon>Clavicipitaceae</taxon>
        <taxon>Claviceps</taxon>
    </lineage>
</organism>
<evidence type="ECO:0000313" key="3">
    <source>
        <dbReference type="Proteomes" id="UP000748025"/>
    </source>
</evidence>
<name>A0A9P7N1M5_9HYPO</name>
<feature type="region of interest" description="Disordered" evidence="1">
    <location>
        <begin position="1"/>
        <end position="38"/>
    </location>
</feature>
<dbReference type="EMBL" id="SRPW01004354">
    <property type="protein sequence ID" value="KAG5983076.1"/>
    <property type="molecule type" value="Genomic_DNA"/>
</dbReference>
<protein>
    <submittedName>
        <fullName evidence="2">Uncharacterized protein</fullName>
    </submittedName>
</protein>
<accession>A0A9P7N1M5</accession>
<gene>
    <name evidence="2" type="ORF">E4U43_006327</name>
</gene>
<dbReference type="Proteomes" id="UP000748025">
    <property type="component" value="Unassembled WGS sequence"/>
</dbReference>